<dbReference type="EMBL" id="PGTN01000029">
    <property type="protein sequence ID" value="PJF47952.1"/>
    <property type="molecule type" value="Genomic_DNA"/>
</dbReference>
<reference evidence="10 11" key="1">
    <citation type="submission" date="2017-11" db="EMBL/GenBank/DDBJ databases">
        <title>Evolution of Phototrophy in the Chloroflexi Phylum Driven by Horizontal Gene Transfer.</title>
        <authorList>
            <person name="Ward L.M."/>
            <person name="Hemp J."/>
            <person name="Shih P.M."/>
            <person name="Mcglynn S.E."/>
            <person name="Fischer W."/>
        </authorList>
    </citation>
    <scope>NUCLEOTIDE SEQUENCE [LARGE SCALE GENOMIC DNA]</scope>
    <source>
        <strain evidence="10">JP3_7</strain>
    </source>
</reference>
<dbReference type="EC" id="2.7.13.3" evidence="2"/>
<dbReference type="PROSITE" id="PS50110">
    <property type="entry name" value="RESPONSE_REGULATORY"/>
    <property type="match status" value="1"/>
</dbReference>
<dbReference type="PROSITE" id="PS50109">
    <property type="entry name" value="HIS_KIN"/>
    <property type="match status" value="1"/>
</dbReference>
<evidence type="ECO:0000259" key="8">
    <source>
        <dbReference type="PROSITE" id="PS50109"/>
    </source>
</evidence>
<dbReference type="SMART" id="SM00065">
    <property type="entry name" value="GAF"/>
    <property type="match status" value="7"/>
</dbReference>
<keyword evidence="6" id="KW-0902">Two-component regulatory system</keyword>
<dbReference type="Pfam" id="PF00072">
    <property type="entry name" value="Response_reg"/>
    <property type="match status" value="1"/>
</dbReference>
<dbReference type="Gene3D" id="3.40.50.2300">
    <property type="match status" value="1"/>
</dbReference>
<dbReference type="Gene3D" id="3.30.565.10">
    <property type="entry name" value="Histidine kinase-like ATPase, C-terminal domain"/>
    <property type="match status" value="1"/>
</dbReference>
<evidence type="ECO:0000313" key="10">
    <source>
        <dbReference type="EMBL" id="PJF47952.1"/>
    </source>
</evidence>
<dbReference type="InterPro" id="IPR005467">
    <property type="entry name" value="His_kinase_dom"/>
</dbReference>
<dbReference type="InterPro" id="IPR029016">
    <property type="entry name" value="GAF-like_dom_sf"/>
</dbReference>
<gene>
    <name evidence="10" type="ORF">CUN48_06020</name>
</gene>
<dbReference type="InterPro" id="IPR003018">
    <property type="entry name" value="GAF"/>
</dbReference>
<dbReference type="InterPro" id="IPR036890">
    <property type="entry name" value="HATPase_C_sf"/>
</dbReference>
<evidence type="ECO:0000256" key="5">
    <source>
        <dbReference type="ARBA" id="ARBA00022777"/>
    </source>
</evidence>
<evidence type="ECO:0000256" key="2">
    <source>
        <dbReference type="ARBA" id="ARBA00012438"/>
    </source>
</evidence>
<dbReference type="InterPro" id="IPR003594">
    <property type="entry name" value="HATPase_dom"/>
</dbReference>
<name>A0A2M8QDX3_9CHLR</name>
<protein>
    <recommendedName>
        <fullName evidence="2">histidine kinase</fullName>
        <ecNumber evidence="2">2.7.13.3</ecNumber>
    </recommendedName>
</protein>
<evidence type="ECO:0000256" key="3">
    <source>
        <dbReference type="ARBA" id="ARBA00022553"/>
    </source>
</evidence>
<evidence type="ECO:0000256" key="4">
    <source>
        <dbReference type="ARBA" id="ARBA00022679"/>
    </source>
</evidence>
<dbReference type="PANTHER" id="PTHR43547:SF2">
    <property type="entry name" value="HYBRID SIGNAL TRANSDUCTION HISTIDINE KINASE C"/>
    <property type="match status" value="1"/>
</dbReference>
<evidence type="ECO:0000256" key="7">
    <source>
        <dbReference type="PROSITE-ProRule" id="PRU00169"/>
    </source>
</evidence>
<comment type="catalytic activity">
    <reaction evidence="1">
        <text>ATP + protein L-histidine = ADP + protein N-phospho-L-histidine.</text>
        <dbReference type="EC" id="2.7.13.3"/>
    </reaction>
</comment>
<dbReference type="SUPFAM" id="SSF55781">
    <property type="entry name" value="GAF domain-like"/>
    <property type="match status" value="7"/>
</dbReference>
<dbReference type="PANTHER" id="PTHR43547">
    <property type="entry name" value="TWO-COMPONENT HISTIDINE KINASE"/>
    <property type="match status" value="1"/>
</dbReference>
<feature type="modified residue" description="4-aspartylphosphate" evidence="7">
    <location>
        <position position="76"/>
    </location>
</feature>
<evidence type="ECO:0000256" key="6">
    <source>
        <dbReference type="ARBA" id="ARBA00023012"/>
    </source>
</evidence>
<keyword evidence="3 7" id="KW-0597">Phosphoprotein</keyword>
<dbReference type="PRINTS" id="PR00344">
    <property type="entry name" value="BCTRLSENSOR"/>
</dbReference>
<evidence type="ECO:0000256" key="1">
    <source>
        <dbReference type="ARBA" id="ARBA00000085"/>
    </source>
</evidence>
<dbReference type="Pfam" id="PF02518">
    <property type="entry name" value="HATPase_c"/>
    <property type="match status" value="1"/>
</dbReference>
<organism evidence="10 11">
    <name type="scientific">Candidatus Thermofonsia Clade 3 bacterium</name>
    <dbReference type="NCBI Taxonomy" id="2364212"/>
    <lineage>
        <taxon>Bacteria</taxon>
        <taxon>Bacillati</taxon>
        <taxon>Chloroflexota</taxon>
        <taxon>Candidatus Thermofontia</taxon>
        <taxon>Candidatus Thermofonsia Clade 3</taxon>
    </lineage>
</organism>
<feature type="domain" description="Histidine kinase" evidence="8">
    <location>
        <begin position="1444"/>
        <end position="1657"/>
    </location>
</feature>
<dbReference type="InterPro" id="IPR011006">
    <property type="entry name" value="CheY-like_superfamily"/>
</dbReference>
<evidence type="ECO:0000259" key="9">
    <source>
        <dbReference type="PROSITE" id="PS50110"/>
    </source>
</evidence>
<sequence length="1664" mass="185554">MISNGLLEALRFYEGGGDEMIRALILDDDPLFTRLLADRLACESDVPIQAVVAQTLEAAKQLVQGDSRTFDVFLIDERLGAGEDGISAMEDLMRLQPDAEAIVFTGFDDLEVGYRALQAGALCYLLKTDGLIPELIWRLRWLHGLRALDKATRQADRAESRKEAADVIVQSSLQMGFERARLWWVDGLEDASAHDGAMQTLVGLAADGAYAPVEMPKARIPLDQSPYARHALASPAEFTRFHGEELGPSYLTRQKLAEGYRPPPLGDWLVAPLRAEGRSIGLLVLDNVTQAREITPEQLRLLRKFCRDASTVLARAWRYERRRRLNEIGARIMTQAAHSDLDKVLKRLREELRRFTNAHNFIAALVEEEGNRRYLHYRVRYEDGRWQPPVWRFLSKPGLLAHVIQRNEPVFAPDAERYRVEHGLQTFGKPARSWMGAPLRVKGQAVGVIALENNQKAHAFTWTEFEQFVEVVEHVQGAIWVARLEEQQAQNSRRLRLLQRASEEMMKLVDERDEAALWLAALTVATADYGLQFNRAALFLARDGGAKVIGRAGVGHFNPAEAHAAWEADRDNHMDFDQALERLRQGRLELTPLHRYVCDWEIALPPQRGDAFQDVLREGKPMCISAGEVAQRLPELFVTHFGAHDCAVVPLRAGSRVIGLVVVDNAHDGKPIPKLALDYLESLLAQAALIYEDHRQRKAHERLNALTCDILSHADRPSLRDTLTEICQVALAVAGMDCASIVPVTEDGAQVTYDVERAGHAGWRKVSDPIRKPRPDGLTAKSLREGMLVVPDVGKYEASDIGKLVSEHPVLYEEGVRALICAPVRAMETGETLGALRLYWRSPQVFGNPERTQAEMFARLAAVAIQNWRAAQQTRAAAEAAEAEAKARGRELVIHQRVMAAALQPGARQEDVVRALLDAARDVLNLSQLVVEVNLRDWERPDDPADSEPRAIRREYFLDASGALQCDRESEPLRGIIGCALYSGQTQLAADVTAPEWRASFYDVHNRGTRSQVVAPILRIDQHGSAEAIGTINAEAPFPDAFGEAHARALERLAGVAAPALDNARCLAGRRRVLEMAHEIAASINLDKTLGEIRRVVREVAPDLSLLTLWHVRMDNKEMKLGTHFGVRDLDALHRERAAEGGIIQRVLEDKRPTFAPQAEVHSPSSNFVAREDIRSFAALLLRAEDQNVGVMLLGYRHPHIFALEEQFLFEVLAGLAASSIRDALLLEFAERQRDQRDLAQRAAELAATTSSVHVLEQRPDPSHQRAAELAATTSSKDEALRRIMQLIKDHYPYAHVAIYTYERAEHVLKVTPASPDFYPFEDVSETGTLQIDDGSIAGHVARLALQTRDFQSYNCKDACSDPYFLPGTEGMNSELCVSLMSVERDLLGVLILESSRPAAFDEDDEEQVRGIARQISLVMERAELVNRLVYQTSLAMATGGFVDLAHVARTELLKIRRRALRLSRKEPSLSDDGRRWAREIDESAERLRLAFHEAQLGNEAQGSDHEPPIKPVPCDTLIREVVEEACQQRLSRNIKLEFNLNCGDMLVEVNCKALRWALDHLVGNALDAMRAAGRLTVRTRLRASQWAEVRIEDDGPGIDPALRPLLFQQAIPDRPGRGTGLLRVRQYVEAMGGTVRLVESEPGRGAVFAITLRVARGSEGGAQ</sequence>
<dbReference type="Proteomes" id="UP000230790">
    <property type="component" value="Unassembled WGS sequence"/>
</dbReference>
<proteinExistence type="predicted"/>
<accession>A0A2M8QDX3</accession>
<keyword evidence="5" id="KW-0418">Kinase</keyword>
<keyword evidence="4" id="KW-0808">Transferase</keyword>
<dbReference type="SUPFAM" id="SSF55874">
    <property type="entry name" value="ATPase domain of HSP90 chaperone/DNA topoisomerase II/histidine kinase"/>
    <property type="match status" value="1"/>
</dbReference>
<dbReference type="InterPro" id="IPR001789">
    <property type="entry name" value="Sig_transdc_resp-reg_receiver"/>
</dbReference>
<dbReference type="InterPro" id="IPR004358">
    <property type="entry name" value="Sig_transdc_His_kin-like_C"/>
</dbReference>
<dbReference type="Gene3D" id="3.30.450.40">
    <property type="match status" value="7"/>
</dbReference>
<dbReference type="SMART" id="SM00448">
    <property type="entry name" value="REC"/>
    <property type="match status" value="1"/>
</dbReference>
<dbReference type="Pfam" id="PF13185">
    <property type="entry name" value="GAF_2"/>
    <property type="match status" value="2"/>
</dbReference>
<dbReference type="SUPFAM" id="SSF52172">
    <property type="entry name" value="CheY-like"/>
    <property type="match status" value="1"/>
</dbReference>
<dbReference type="SMART" id="SM00387">
    <property type="entry name" value="HATPase_c"/>
    <property type="match status" value="1"/>
</dbReference>
<dbReference type="Pfam" id="PF01590">
    <property type="entry name" value="GAF"/>
    <property type="match status" value="4"/>
</dbReference>
<comment type="caution">
    <text evidence="10">The sequence shown here is derived from an EMBL/GenBank/DDBJ whole genome shotgun (WGS) entry which is preliminary data.</text>
</comment>
<evidence type="ECO:0000313" key="11">
    <source>
        <dbReference type="Proteomes" id="UP000230790"/>
    </source>
</evidence>
<dbReference type="GO" id="GO:0000155">
    <property type="term" value="F:phosphorelay sensor kinase activity"/>
    <property type="evidence" value="ECO:0007669"/>
    <property type="project" value="TreeGrafter"/>
</dbReference>
<feature type="domain" description="Response regulatory" evidence="9">
    <location>
        <begin position="22"/>
        <end position="142"/>
    </location>
</feature>